<protein>
    <submittedName>
        <fullName evidence="2">Uncharacterized protein</fullName>
    </submittedName>
</protein>
<sequence>MPRLAVTRPLTPPHGTSRLRRTRGERRPGRPAPRPNGQTPAARGGGQKRARSTCLRPLERGDRATTATRPTPSRPVGALWMAMPMQVLSGHPLARVSARQPNGPAKGTCEGEHKLRSLPRDS</sequence>
<dbReference type="Proteomes" id="UP000823388">
    <property type="component" value="Chromosome 1K"/>
</dbReference>
<evidence type="ECO:0000313" key="3">
    <source>
        <dbReference type="Proteomes" id="UP000823388"/>
    </source>
</evidence>
<gene>
    <name evidence="2" type="ORF">PVAP13_1KG509213</name>
</gene>
<proteinExistence type="predicted"/>
<keyword evidence="3" id="KW-1185">Reference proteome</keyword>
<comment type="caution">
    <text evidence="2">The sequence shown here is derived from an EMBL/GenBank/DDBJ whole genome shotgun (WGS) entry which is preliminary data.</text>
</comment>
<reference evidence="2" key="1">
    <citation type="submission" date="2020-05" db="EMBL/GenBank/DDBJ databases">
        <title>WGS assembly of Panicum virgatum.</title>
        <authorList>
            <person name="Lovell J.T."/>
            <person name="Jenkins J."/>
            <person name="Shu S."/>
            <person name="Juenger T.E."/>
            <person name="Schmutz J."/>
        </authorList>
    </citation>
    <scope>NUCLEOTIDE SEQUENCE</scope>
    <source>
        <strain evidence="2">AP13</strain>
    </source>
</reference>
<organism evidence="2 3">
    <name type="scientific">Panicum virgatum</name>
    <name type="common">Blackwell switchgrass</name>
    <dbReference type="NCBI Taxonomy" id="38727"/>
    <lineage>
        <taxon>Eukaryota</taxon>
        <taxon>Viridiplantae</taxon>
        <taxon>Streptophyta</taxon>
        <taxon>Embryophyta</taxon>
        <taxon>Tracheophyta</taxon>
        <taxon>Spermatophyta</taxon>
        <taxon>Magnoliopsida</taxon>
        <taxon>Liliopsida</taxon>
        <taxon>Poales</taxon>
        <taxon>Poaceae</taxon>
        <taxon>PACMAD clade</taxon>
        <taxon>Panicoideae</taxon>
        <taxon>Panicodae</taxon>
        <taxon>Paniceae</taxon>
        <taxon>Panicinae</taxon>
        <taxon>Panicum</taxon>
        <taxon>Panicum sect. Hiantes</taxon>
    </lineage>
</organism>
<feature type="compositionally biased region" description="Basic and acidic residues" evidence="1">
    <location>
        <begin position="109"/>
        <end position="122"/>
    </location>
</feature>
<evidence type="ECO:0000256" key="1">
    <source>
        <dbReference type="SAM" id="MobiDB-lite"/>
    </source>
</evidence>
<feature type="region of interest" description="Disordered" evidence="1">
    <location>
        <begin position="96"/>
        <end position="122"/>
    </location>
</feature>
<evidence type="ECO:0000313" key="2">
    <source>
        <dbReference type="EMBL" id="KAG2661538.1"/>
    </source>
</evidence>
<dbReference type="EMBL" id="CM029037">
    <property type="protein sequence ID" value="KAG2661538.1"/>
    <property type="molecule type" value="Genomic_DNA"/>
</dbReference>
<dbReference type="AlphaFoldDB" id="A0A8T0XRB1"/>
<feature type="region of interest" description="Disordered" evidence="1">
    <location>
        <begin position="1"/>
        <end position="76"/>
    </location>
</feature>
<accession>A0A8T0XRB1</accession>
<name>A0A8T0XRB1_PANVG</name>